<dbReference type="Proteomes" id="UP000828941">
    <property type="component" value="Chromosome 14"/>
</dbReference>
<proteinExistence type="predicted"/>
<accession>A0ACB9KKA0</accession>
<dbReference type="EMBL" id="CM039439">
    <property type="protein sequence ID" value="KAI4297566.1"/>
    <property type="molecule type" value="Genomic_DNA"/>
</dbReference>
<gene>
    <name evidence="1" type="ORF">L6164_037451</name>
</gene>
<reference evidence="1 2" key="1">
    <citation type="journal article" date="2022" name="DNA Res.">
        <title>Chromosomal-level genome assembly of the orchid tree Bauhinia variegata (Leguminosae; Cercidoideae) supports the allotetraploid origin hypothesis of Bauhinia.</title>
        <authorList>
            <person name="Zhong Y."/>
            <person name="Chen Y."/>
            <person name="Zheng D."/>
            <person name="Pang J."/>
            <person name="Liu Y."/>
            <person name="Luo S."/>
            <person name="Meng S."/>
            <person name="Qian L."/>
            <person name="Wei D."/>
            <person name="Dai S."/>
            <person name="Zhou R."/>
        </authorList>
    </citation>
    <scope>NUCLEOTIDE SEQUENCE [LARGE SCALE GENOMIC DNA]</scope>
    <source>
        <strain evidence="1">BV-YZ2020</strain>
    </source>
</reference>
<name>A0ACB9KKA0_BAUVA</name>
<comment type="caution">
    <text evidence="1">The sequence shown here is derived from an EMBL/GenBank/DDBJ whole genome shotgun (WGS) entry which is preliminary data.</text>
</comment>
<sequence length="115" mass="13534">MKTRASTRNQVTDSLFISLVVPKKIDEALKDKSWIMAMQEEVNQFERNEVWKLVPPPKHQDVIGRKWVFRNKLDEQGKVVRNKARLVARWYSQQEGIDFDETFAPVARLHGELLK</sequence>
<protein>
    <submittedName>
        <fullName evidence="1">Uncharacterized protein</fullName>
    </submittedName>
</protein>
<keyword evidence="2" id="KW-1185">Reference proteome</keyword>
<evidence type="ECO:0000313" key="2">
    <source>
        <dbReference type="Proteomes" id="UP000828941"/>
    </source>
</evidence>
<evidence type="ECO:0000313" key="1">
    <source>
        <dbReference type="EMBL" id="KAI4297566.1"/>
    </source>
</evidence>
<organism evidence="1 2">
    <name type="scientific">Bauhinia variegata</name>
    <name type="common">Purple orchid tree</name>
    <name type="synonym">Phanera variegata</name>
    <dbReference type="NCBI Taxonomy" id="167791"/>
    <lineage>
        <taxon>Eukaryota</taxon>
        <taxon>Viridiplantae</taxon>
        <taxon>Streptophyta</taxon>
        <taxon>Embryophyta</taxon>
        <taxon>Tracheophyta</taxon>
        <taxon>Spermatophyta</taxon>
        <taxon>Magnoliopsida</taxon>
        <taxon>eudicotyledons</taxon>
        <taxon>Gunneridae</taxon>
        <taxon>Pentapetalae</taxon>
        <taxon>rosids</taxon>
        <taxon>fabids</taxon>
        <taxon>Fabales</taxon>
        <taxon>Fabaceae</taxon>
        <taxon>Cercidoideae</taxon>
        <taxon>Cercideae</taxon>
        <taxon>Bauhiniinae</taxon>
        <taxon>Bauhinia</taxon>
    </lineage>
</organism>